<dbReference type="EMBL" id="CP021983">
    <property type="protein sequence ID" value="ASC72859.1"/>
    <property type="molecule type" value="Genomic_DNA"/>
</dbReference>
<feature type="transmembrane region" description="Helical" evidence="1">
    <location>
        <begin position="197"/>
        <end position="214"/>
    </location>
</feature>
<organism evidence="2 3">
    <name type="scientific">Halomicronema hongdechloris C2206</name>
    <dbReference type="NCBI Taxonomy" id="1641165"/>
    <lineage>
        <taxon>Bacteria</taxon>
        <taxon>Bacillati</taxon>
        <taxon>Cyanobacteriota</taxon>
        <taxon>Cyanophyceae</taxon>
        <taxon>Nodosilineales</taxon>
        <taxon>Nodosilineaceae</taxon>
        <taxon>Halomicronema</taxon>
    </lineage>
</organism>
<keyword evidence="3" id="KW-1185">Reference proteome</keyword>
<keyword evidence="1" id="KW-0812">Transmembrane</keyword>
<dbReference type="RefSeq" id="WP_088430624.1">
    <property type="nucleotide sequence ID" value="NZ_CP021983.2"/>
</dbReference>
<feature type="transmembrane region" description="Helical" evidence="1">
    <location>
        <begin position="219"/>
        <end position="238"/>
    </location>
</feature>
<accession>A0A1Z3HRB0</accession>
<evidence type="ECO:0000313" key="2">
    <source>
        <dbReference type="EMBL" id="ASC72859.1"/>
    </source>
</evidence>
<feature type="transmembrane region" description="Helical" evidence="1">
    <location>
        <begin position="22"/>
        <end position="41"/>
    </location>
</feature>
<evidence type="ECO:0008006" key="4">
    <source>
        <dbReference type="Google" id="ProtNLM"/>
    </source>
</evidence>
<keyword evidence="1" id="KW-0472">Membrane</keyword>
<feature type="transmembrane region" description="Helical" evidence="1">
    <location>
        <begin position="175"/>
        <end position="191"/>
    </location>
</feature>
<reference evidence="2 3" key="1">
    <citation type="journal article" date="2016" name="Biochim. Biophys. Acta">
        <title>Characterization of red-shifted phycobilisomes isolated from the chlorophyll f-containing cyanobacterium Halomicronema hongdechloris.</title>
        <authorList>
            <person name="Li Y."/>
            <person name="Lin Y."/>
            <person name="Garvey C.J."/>
            <person name="Birch D."/>
            <person name="Corkery R.W."/>
            <person name="Loughlin P.C."/>
            <person name="Scheer H."/>
            <person name="Willows R.D."/>
            <person name="Chen M."/>
        </authorList>
    </citation>
    <scope>NUCLEOTIDE SEQUENCE [LARGE SCALE GENOMIC DNA]</scope>
    <source>
        <strain evidence="2 3">C2206</strain>
    </source>
</reference>
<dbReference type="AlphaFoldDB" id="A0A1Z3HRB0"/>
<evidence type="ECO:0000256" key="1">
    <source>
        <dbReference type="SAM" id="Phobius"/>
    </source>
</evidence>
<sequence length="286" mass="32508">MVYALWQGRLAANANATSQPAWVYRGLGLALAWVVYLRGLVPAVQRLDDWWPVIATGLAVVLYRVPWHRYGWPQPPWQRLALGLPLLVLVLLPPPRLIPTLGLVAAYYGWLAWATRGWRLSYLSGGLLVWAIWVWLMQQAIDDPVSVAAPLGLWLLYVAQVDPGLRQSQRRRQRHWLRLITTWAVLLLALISPGWRGLPVGILSLAITGLGLGLRVRAFLYGGTVIFGLNAIQQLLWLNANYPFLKWILGIAIGMGLIWLAADFERRRHQWQALAQGWRQELSQWE</sequence>
<feature type="transmembrane region" description="Helical" evidence="1">
    <location>
        <begin position="244"/>
        <end position="262"/>
    </location>
</feature>
<dbReference type="KEGG" id="hhg:XM38_038190"/>
<feature type="transmembrane region" description="Helical" evidence="1">
    <location>
        <begin position="120"/>
        <end position="138"/>
    </location>
</feature>
<dbReference type="Proteomes" id="UP000191901">
    <property type="component" value="Chromosome"/>
</dbReference>
<feature type="transmembrane region" description="Helical" evidence="1">
    <location>
        <begin position="50"/>
        <end position="66"/>
    </location>
</feature>
<feature type="transmembrane region" description="Helical" evidence="1">
    <location>
        <begin position="86"/>
        <end position="108"/>
    </location>
</feature>
<keyword evidence="1" id="KW-1133">Transmembrane helix</keyword>
<dbReference type="OrthoDB" id="472871at2"/>
<protein>
    <recommendedName>
        <fullName evidence="4">DUF2157 domain-containing protein</fullName>
    </recommendedName>
</protein>
<evidence type="ECO:0000313" key="3">
    <source>
        <dbReference type="Proteomes" id="UP000191901"/>
    </source>
</evidence>
<gene>
    <name evidence="2" type="ORF">XM38_038190</name>
</gene>
<name>A0A1Z3HRB0_9CYAN</name>
<dbReference type="STRING" id="1641165.XM38_06835"/>
<proteinExistence type="predicted"/>